<keyword evidence="4" id="KW-1185">Reference proteome</keyword>
<accession>A0A3F3Q3F8</accession>
<feature type="coiled-coil region" evidence="1">
    <location>
        <begin position="87"/>
        <end position="114"/>
    </location>
</feature>
<evidence type="ECO:0000256" key="2">
    <source>
        <dbReference type="SAM" id="MobiDB-lite"/>
    </source>
</evidence>
<evidence type="ECO:0000313" key="3">
    <source>
        <dbReference type="EMBL" id="RDH33720.1"/>
    </source>
</evidence>
<dbReference type="GeneID" id="38139814"/>
<reference evidence="3 4" key="1">
    <citation type="submission" date="2018-07" db="EMBL/GenBank/DDBJ databases">
        <title>The genomes of Aspergillus section Nigri reveals drivers in fungal speciation.</title>
        <authorList>
            <consortium name="DOE Joint Genome Institute"/>
            <person name="Vesth T.C."/>
            <person name="Nybo J."/>
            <person name="Theobald S."/>
            <person name="Brandl J."/>
            <person name="Frisvad J.C."/>
            <person name="Nielsen K.F."/>
            <person name="Lyhne E.K."/>
            <person name="Kogle M.E."/>
            <person name="Kuo A."/>
            <person name="Riley R."/>
            <person name="Clum A."/>
            <person name="Nolan M."/>
            <person name="Lipzen A."/>
            <person name="Salamov A."/>
            <person name="Henrissat B."/>
            <person name="Wiebenga A."/>
            <person name="De vries R.P."/>
            <person name="Grigoriev I.V."/>
            <person name="Mortensen U.H."/>
            <person name="Andersen M.R."/>
            <person name="Baker S.E."/>
        </authorList>
    </citation>
    <scope>NUCLEOTIDE SEQUENCE [LARGE SCALE GENOMIC DNA]</scope>
    <source>
        <strain evidence="3 4">CBS 139.54b</strain>
    </source>
</reference>
<dbReference type="RefSeq" id="XP_026626742.1">
    <property type="nucleotide sequence ID" value="XM_026771458.1"/>
</dbReference>
<feature type="region of interest" description="Disordered" evidence="2">
    <location>
        <begin position="1"/>
        <end position="78"/>
    </location>
</feature>
<dbReference type="EMBL" id="KZ852046">
    <property type="protein sequence ID" value="RDH33720.1"/>
    <property type="molecule type" value="Genomic_DNA"/>
</dbReference>
<dbReference type="Proteomes" id="UP000253729">
    <property type="component" value="Unassembled WGS sequence"/>
</dbReference>
<evidence type="ECO:0000313" key="4">
    <source>
        <dbReference type="Proteomes" id="UP000253729"/>
    </source>
</evidence>
<dbReference type="AlphaFoldDB" id="A0A3F3Q3F8"/>
<feature type="compositionally biased region" description="Low complexity" evidence="2">
    <location>
        <begin position="1"/>
        <end position="41"/>
    </location>
</feature>
<gene>
    <name evidence="3" type="ORF">BDQ94DRAFT_170298</name>
</gene>
<keyword evidence="1" id="KW-0175">Coiled coil</keyword>
<evidence type="ECO:0000256" key="1">
    <source>
        <dbReference type="SAM" id="Coils"/>
    </source>
</evidence>
<sequence>MPTAVPPTSAAHHQPAAPATPYHRRSAGPAGPAVPAVPASPTEARGPTRVQLERSRIADALEDAGVSVPEGVLPPSRDLTPAQRLRKKELREELANLKSLERQHKQVLQEKEEKWAMQRKVLVDMIKIHDEKMAVDVAPVKKLVTDVDISIKKAVEELEGLV</sequence>
<proteinExistence type="predicted"/>
<name>A0A3F3Q3F8_9EURO</name>
<organism evidence="3 4">
    <name type="scientific">Aspergillus welwitschiae</name>
    <dbReference type="NCBI Taxonomy" id="1341132"/>
    <lineage>
        <taxon>Eukaryota</taxon>
        <taxon>Fungi</taxon>
        <taxon>Dikarya</taxon>
        <taxon>Ascomycota</taxon>
        <taxon>Pezizomycotina</taxon>
        <taxon>Eurotiomycetes</taxon>
        <taxon>Eurotiomycetidae</taxon>
        <taxon>Eurotiales</taxon>
        <taxon>Aspergillaceae</taxon>
        <taxon>Aspergillus</taxon>
        <taxon>Aspergillus subgen. Circumdati</taxon>
    </lineage>
</organism>
<protein>
    <submittedName>
        <fullName evidence="3">Uncharacterized protein</fullName>
    </submittedName>
</protein>